<keyword evidence="2" id="KW-1185">Reference proteome</keyword>
<proteinExistence type="predicted"/>
<dbReference type="RefSeq" id="WP_163519223.1">
    <property type="nucleotide sequence ID" value="NZ_JTCM02000092.1"/>
</dbReference>
<reference evidence="1 2" key="1">
    <citation type="journal article" date="2015" name="Genome Announc.">
        <title>Draft Genome Sequence of Cyanobacterium Hassallia byssoidea Strain VB512170, Isolated from Monuments in India.</title>
        <authorList>
            <person name="Singh D."/>
            <person name="Chandrababunaidu M.M."/>
            <person name="Panda A."/>
            <person name="Sen D."/>
            <person name="Bhattacharyya S."/>
            <person name="Adhikary S.P."/>
            <person name="Tripathy S."/>
        </authorList>
    </citation>
    <scope>NUCLEOTIDE SEQUENCE [LARGE SCALE GENOMIC DNA]</scope>
    <source>
        <strain evidence="1 2">VB512170</strain>
    </source>
</reference>
<gene>
    <name evidence="1" type="ORF">PI95_026655</name>
</gene>
<evidence type="ECO:0000313" key="1">
    <source>
        <dbReference type="EMBL" id="NEU76038.1"/>
    </source>
</evidence>
<organism evidence="1 2">
    <name type="scientific">Hassallia byssoidea VB512170</name>
    <dbReference type="NCBI Taxonomy" id="1304833"/>
    <lineage>
        <taxon>Bacteria</taxon>
        <taxon>Bacillati</taxon>
        <taxon>Cyanobacteriota</taxon>
        <taxon>Cyanophyceae</taxon>
        <taxon>Nostocales</taxon>
        <taxon>Tolypothrichaceae</taxon>
        <taxon>Hassallia</taxon>
    </lineage>
</organism>
<accession>A0A846HGG6</accession>
<name>A0A846HGG6_9CYAN</name>
<protein>
    <submittedName>
        <fullName evidence="1">Uncharacterized protein</fullName>
    </submittedName>
</protein>
<dbReference type="Proteomes" id="UP000031549">
    <property type="component" value="Unassembled WGS sequence"/>
</dbReference>
<dbReference type="AlphaFoldDB" id="A0A846HGG6"/>
<evidence type="ECO:0000313" key="2">
    <source>
        <dbReference type="Proteomes" id="UP000031549"/>
    </source>
</evidence>
<sequence>MDEDKEEYSDYFYNFVDSGVPVSLWSRRYPDKLCDIDGKNHTIETIEKKIK</sequence>
<dbReference type="EMBL" id="JTCM02000092">
    <property type="protein sequence ID" value="NEU76038.1"/>
    <property type="molecule type" value="Genomic_DNA"/>
</dbReference>
<comment type="caution">
    <text evidence="1">The sequence shown here is derived from an EMBL/GenBank/DDBJ whole genome shotgun (WGS) entry which is preliminary data.</text>
</comment>